<accession>A0ABW1U5D5</accession>
<keyword evidence="1" id="KW-0732">Signal</keyword>
<gene>
    <name evidence="2" type="ORF">ACFQND_23215</name>
</gene>
<evidence type="ECO:0000313" key="3">
    <source>
        <dbReference type="Proteomes" id="UP001596270"/>
    </source>
</evidence>
<evidence type="ECO:0000313" key="2">
    <source>
        <dbReference type="EMBL" id="MFC6284147.1"/>
    </source>
</evidence>
<protein>
    <recommendedName>
        <fullName evidence="4">PXPV repeat-containing protein</fullName>
    </recommendedName>
</protein>
<feature type="signal peptide" evidence="1">
    <location>
        <begin position="1"/>
        <end position="33"/>
    </location>
</feature>
<feature type="chain" id="PRO_5045967935" description="PXPV repeat-containing protein" evidence="1">
    <location>
        <begin position="34"/>
        <end position="134"/>
    </location>
</feature>
<dbReference type="PROSITE" id="PS51318">
    <property type="entry name" value="TAT"/>
    <property type="match status" value="1"/>
</dbReference>
<sequence length="134" mass="14385">MKTAITANRSGLIAGVAATLAVAALGFAGAAQARDNVSFSVGIGVPGVQVGVTNAYPVYSQPVYVQPQPVYVQPQPVYVQPAPVYVRPRPVYYGQPVYVAPPVYYGRPHRHGGYYVQAPRPGYGPGYAPVYYRR</sequence>
<evidence type="ECO:0000256" key="1">
    <source>
        <dbReference type="SAM" id="SignalP"/>
    </source>
</evidence>
<dbReference type="RefSeq" id="WP_371439905.1">
    <property type="nucleotide sequence ID" value="NZ_JBHSRS010000084.1"/>
</dbReference>
<dbReference type="InterPro" id="IPR024446">
    <property type="entry name" value="PXPV"/>
</dbReference>
<dbReference type="Proteomes" id="UP001596270">
    <property type="component" value="Unassembled WGS sequence"/>
</dbReference>
<reference evidence="3" key="1">
    <citation type="journal article" date="2019" name="Int. J. Syst. Evol. Microbiol.">
        <title>The Global Catalogue of Microorganisms (GCM) 10K type strain sequencing project: providing services to taxonomists for standard genome sequencing and annotation.</title>
        <authorList>
            <consortium name="The Broad Institute Genomics Platform"/>
            <consortium name="The Broad Institute Genome Sequencing Center for Infectious Disease"/>
            <person name="Wu L."/>
            <person name="Ma J."/>
        </authorList>
    </citation>
    <scope>NUCLEOTIDE SEQUENCE [LARGE SCALE GENOMIC DNA]</scope>
    <source>
        <strain evidence="3">CCUG 39402</strain>
    </source>
</reference>
<proteinExistence type="predicted"/>
<comment type="caution">
    <text evidence="2">The sequence shown here is derived from an EMBL/GenBank/DDBJ whole genome shotgun (WGS) entry which is preliminary data.</text>
</comment>
<name>A0ABW1U5D5_9BURK</name>
<dbReference type="InterPro" id="IPR006311">
    <property type="entry name" value="TAT_signal"/>
</dbReference>
<organism evidence="2 3">
    <name type="scientific">Polaromonas aquatica</name>
    <dbReference type="NCBI Taxonomy" id="332657"/>
    <lineage>
        <taxon>Bacteria</taxon>
        <taxon>Pseudomonadati</taxon>
        <taxon>Pseudomonadota</taxon>
        <taxon>Betaproteobacteria</taxon>
        <taxon>Burkholderiales</taxon>
        <taxon>Comamonadaceae</taxon>
        <taxon>Polaromonas</taxon>
    </lineage>
</organism>
<keyword evidence="3" id="KW-1185">Reference proteome</keyword>
<dbReference type="Pfam" id="PF12778">
    <property type="entry name" value="PXPV"/>
    <property type="match status" value="1"/>
</dbReference>
<dbReference type="EMBL" id="JBHSRS010000084">
    <property type="protein sequence ID" value="MFC6284147.1"/>
    <property type="molecule type" value="Genomic_DNA"/>
</dbReference>
<evidence type="ECO:0008006" key="4">
    <source>
        <dbReference type="Google" id="ProtNLM"/>
    </source>
</evidence>